<dbReference type="Proteomes" id="UP000187404">
    <property type="component" value="Unassembled WGS sequence"/>
</dbReference>
<dbReference type="GO" id="GO:0046872">
    <property type="term" value="F:metal ion binding"/>
    <property type="evidence" value="ECO:0007669"/>
    <property type="project" value="UniProtKB-KW"/>
</dbReference>
<dbReference type="OrthoDB" id="9761532at2"/>
<dbReference type="SUPFAM" id="SSF53187">
    <property type="entry name" value="Zn-dependent exopeptidases"/>
    <property type="match status" value="1"/>
</dbReference>
<dbReference type="GO" id="GO:0006526">
    <property type="term" value="P:L-arginine biosynthetic process"/>
    <property type="evidence" value="ECO:0007669"/>
    <property type="project" value="TreeGrafter"/>
</dbReference>
<dbReference type="Pfam" id="PF01546">
    <property type="entry name" value="Peptidase_M20"/>
    <property type="match status" value="1"/>
</dbReference>
<comment type="caution">
    <text evidence="3">The sequence shown here is derived from an EMBL/GenBank/DDBJ whole genome shotgun (WGS) entry which is preliminary data.</text>
</comment>
<evidence type="ECO:0000256" key="2">
    <source>
        <dbReference type="ARBA" id="ARBA00022801"/>
    </source>
</evidence>
<gene>
    <name evidence="3" type="ORF">BHK98_01685</name>
</gene>
<dbReference type="InterPro" id="IPR050072">
    <property type="entry name" value="Peptidase_M20A"/>
</dbReference>
<evidence type="ECO:0000313" key="3">
    <source>
        <dbReference type="EMBL" id="OLR54904.1"/>
    </source>
</evidence>
<organism evidence="3 4">
    <name type="scientific">Hornefia porci</name>
    <dbReference type="NCBI Taxonomy" id="2652292"/>
    <lineage>
        <taxon>Bacteria</taxon>
        <taxon>Bacillati</taxon>
        <taxon>Bacillota</taxon>
        <taxon>Clostridia</taxon>
        <taxon>Peptostreptococcales</taxon>
        <taxon>Anaerovoracaceae</taxon>
        <taxon>Hornefia</taxon>
    </lineage>
</organism>
<dbReference type="EMBL" id="MJIE01000001">
    <property type="protein sequence ID" value="OLR54904.1"/>
    <property type="molecule type" value="Genomic_DNA"/>
</dbReference>
<dbReference type="AlphaFoldDB" id="A0A1Q9JFJ7"/>
<dbReference type="RefSeq" id="WP_075711923.1">
    <property type="nucleotide sequence ID" value="NZ_MJIE01000001.1"/>
</dbReference>
<evidence type="ECO:0000313" key="4">
    <source>
        <dbReference type="Proteomes" id="UP000187404"/>
    </source>
</evidence>
<name>A0A1Q9JFJ7_9FIRM</name>
<reference evidence="3 4" key="1">
    <citation type="journal article" date="2016" name="Appl. Environ. Microbiol.">
        <title>Function and Phylogeny of Bacterial Butyryl Coenzyme A:Acetate Transferases and Their Diversity in the Proximal Colon of Swine.</title>
        <authorList>
            <person name="Trachsel J."/>
            <person name="Bayles D.O."/>
            <person name="Looft T."/>
            <person name="Levine U.Y."/>
            <person name="Allen H.K."/>
        </authorList>
    </citation>
    <scope>NUCLEOTIDE SEQUENCE [LARGE SCALE GENOMIC DNA]</scope>
    <source>
        <strain evidence="3 4">68-3-10</strain>
    </source>
</reference>
<proteinExistence type="predicted"/>
<dbReference type="GO" id="GO:0008777">
    <property type="term" value="F:acetylornithine deacetylase activity"/>
    <property type="evidence" value="ECO:0007669"/>
    <property type="project" value="TreeGrafter"/>
</dbReference>
<dbReference type="STRING" id="1261640.BHK98_01685"/>
<protein>
    <submittedName>
        <fullName evidence="3">Uncharacterized protein</fullName>
    </submittedName>
</protein>
<dbReference type="PANTHER" id="PTHR43808">
    <property type="entry name" value="ACETYLORNITHINE DEACETYLASE"/>
    <property type="match status" value="1"/>
</dbReference>
<accession>A0A1Q9JFJ7</accession>
<dbReference type="PANTHER" id="PTHR43808:SF31">
    <property type="entry name" value="N-ACETYL-L-CITRULLINE DEACETYLASE"/>
    <property type="match status" value="1"/>
</dbReference>
<dbReference type="InterPro" id="IPR002933">
    <property type="entry name" value="Peptidase_M20"/>
</dbReference>
<keyword evidence="4" id="KW-1185">Reference proteome</keyword>
<keyword evidence="2" id="KW-0378">Hydrolase</keyword>
<keyword evidence="1" id="KW-0479">Metal-binding</keyword>
<evidence type="ECO:0000256" key="1">
    <source>
        <dbReference type="ARBA" id="ARBA00022723"/>
    </source>
</evidence>
<dbReference type="SUPFAM" id="SSF55031">
    <property type="entry name" value="Bacterial exopeptidase dimerisation domain"/>
    <property type="match status" value="1"/>
</dbReference>
<dbReference type="InterPro" id="IPR036264">
    <property type="entry name" value="Bact_exopeptidase_dim_dom"/>
</dbReference>
<sequence length="438" mass="49052">MYDLVESVSDLIRIPSVSGDHENCLEALYYMLQRGDEFGFSVSLAADGRIGIIEYGQGSEVLGILTHVDVAHPGDYTLWDSPPFQPVVDADRIYGRGAVDDKGPAMAALFAMADVAELSRRYGLPARKKVRMIIGTEQKAGGGDMRDYLLTHRPPDYSFSPDGMFPLCNVEMGSFNVLISFPLEKEGQVLKDVRAGSNPETVPEVCKVTLNDGRTFAARGSAGHISMLALTDNAIFNMAEALESLRGRNKAKIRRDTTYRIFRKLKAGFFEGNGKRAGLPGSLGRYKNEYSGENVYAPTAIFRQKDRLFVNINARLSPDTRENQVLTAIERYFREDIVRIDRISSQPASFISRNQPFIKAMAEAFEHLAERPAEFHVDTVGTYAQIVPNSIVFGPTFGDEDNLRHHVNESMSLQHLKYLETLYERVISNIIFLKRSFR</sequence>
<dbReference type="Gene3D" id="3.40.630.10">
    <property type="entry name" value="Zn peptidases"/>
    <property type="match status" value="2"/>
</dbReference>